<dbReference type="Proteomes" id="UP001358586">
    <property type="component" value="Chromosome 6"/>
</dbReference>
<gene>
    <name evidence="1" type="ORF">PVK06_018834</name>
</gene>
<organism evidence="1 2">
    <name type="scientific">Gossypium arboreum</name>
    <name type="common">Tree cotton</name>
    <name type="synonym">Gossypium nanking</name>
    <dbReference type="NCBI Taxonomy" id="29729"/>
    <lineage>
        <taxon>Eukaryota</taxon>
        <taxon>Viridiplantae</taxon>
        <taxon>Streptophyta</taxon>
        <taxon>Embryophyta</taxon>
        <taxon>Tracheophyta</taxon>
        <taxon>Spermatophyta</taxon>
        <taxon>Magnoliopsida</taxon>
        <taxon>eudicotyledons</taxon>
        <taxon>Gunneridae</taxon>
        <taxon>Pentapetalae</taxon>
        <taxon>rosids</taxon>
        <taxon>malvids</taxon>
        <taxon>Malvales</taxon>
        <taxon>Malvaceae</taxon>
        <taxon>Malvoideae</taxon>
        <taxon>Gossypium</taxon>
    </lineage>
</organism>
<accession>A0ABR0PI18</accession>
<evidence type="ECO:0000313" key="2">
    <source>
        <dbReference type="Proteomes" id="UP001358586"/>
    </source>
</evidence>
<sequence>MSCDVVIRDSEGMVHASCACKVKGAHDALATEAMAIVEILGMARDFGLPLYHC</sequence>
<evidence type="ECO:0008006" key="3">
    <source>
        <dbReference type="Google" id="ProtNLM"/>
    </source>
</evidence>
<proteinExistence type="predicted"/>
<evidence type="ECO:0000313" key="1">
    <source>
        <dbReference type="EMBL" id="KAK5824071.1"/>
    </source>
</evidence>
<protein>
    <recommendedName>
        <fullName evidence="3">RNase H type-1 domain-containing protein</fullName>
    </recommendedName>
</protein>
<keyword evidence="2" id="KW-1185">Reference proteome</keyword>
<reference evidence="1 2" key="1">
    <citation type="submission" date="2023-03" db="EMBL/GenBank/DDBJ databases">
        <title>WGS of Gossypium arboreum.</title>
        <authorList>
            <person name="Yu D."/>
        </authorList>
    </citation>
    <scope>NUCLEOTIDE SEQUENCE [LARGE SCALE GENOMIC DNA]</scope>
    <source>
        <tissue evidence="1">Leaf</tissue>
    </source>
</reference>
<dbReference type="EMBL" id="JARKNE010000006">
    <property type="protein sequence ID" value="KAK5824071.1"/>
    <property type="molecule type" value="Genomic_DNA"/>
</dbReference>
<name>A0ABR0PI18_GOSAR</name>
<comment type="caution">
    <text evidence="1">The sequence shown here is derived from an EMBL/GenBank/DDBJ whole genome shotgun (WGS) entry which is preliminary data.</text>
</comment>